<dbReference type="AlphaFoldDB" id="A0A327NJS9"/>
<dbReference type="Proteomes" id="UP000249016">
    <property type="component" value="Unassembled WGS sequence"/>
</dbReference>
<dbReference type="EMBL" id="QLII01000001">
    <property type="protein sequence ID" value="RAI75035.1"/>
    <property type="molecule type" value="Genomic_DNA"/>
</dbReference>
<evidence type="ECO:0000313" key="3">
    <source>
        <dbReference type="Proteomes" id="UP000249016"/>
    </source>
</evidence>
<protein>
    <submittedName>
        <fullName evidence="2">Uncharacterized protein</fullName>
    </submittedName>
</protein>
<dbReference type="RefSeq" id="WP_111342966.1">
    <property type="nucleotide sequence ID" value="NZ_QLII01000001.1"/>
</dbReference>
<proteinExistence type="predicted"/>
<evidence type="ECO:0000256" key="1">
    <source>
        <dbReference type="SAM" id="Phobius"/>
    </source>
</evidence>
<feature type="transmembrane region" description="Helical" evidence="1">
    <location>
        <begin position="67"/>
        <end position="89"/>
    </location>
</feature>
<keyword evidence="1" id="KW-1133">Transmembrane helix</keyword>
<comment type="caution">
    <text evidence="2">The sequence shown here is derived from an EMBL/GenBank/DDBJ whole genome shotgun (WGS) entry which is preliminary data.</text>
</comment>
<keyword evidence="3" id="KW-1185">Reference proteome</keyword>
<feature type="transmembrane region" description="Helical" evidence="1">
    <location>
        <begin position="101"/>
        <end position="134"/>
    </location>
</feature>
<feature type="transmembrane region" description="Helical" evidence="1">
    <location>
        <begin position="40"/>
        <end position="61"/>
    </location>
</feature>
<keyword evidence="1" id="KW-0472">Membrane</keyword>
<feature type="transmembrane region" description="Helical" evidence="1">
    <location>
        <begin position="140"/>
        <end position="161"/>
    </location>
</feature>
<feature type="transmembrane region" description="Helical" evidence="1">
    <location>
        <begin position="6"/>
        <end position="28"/>
    </location>
</feature>
<organism evidence="2 3">
    <name type="scientific">Spirosoma telluris</name>
    <dbReference type="NCBI Taxonomy" id="2183553"/>
    <lineage>
        <taxon>Bacteria</taxon>
        <taxon>Pseudomonadati</taxon>
        <taxon>Bacteroidota</taxon>
        <taxon>Cytophagia</taxon>
        <taxon>Cytophagales</taxon>
        <taxon>Cytophagaceae</taxon>
        <taxon>Spirosoma</taxon>
    </lineage>
</organism>
<keyword evidence="1" id="KW-0812">Transmembrane</keyword>
<accession>A0A327NJS9</accession>
<reference evidence="2 3" key="1">
    <citation type="submission" date="2018-06" db="EMBL/GenBank/DDBJ databases">
        <title>Spirosoma sp. HMF3257 Genome sequencing and assembly.</title>
        <authorList>
            <person name="Kang H."/>
            <person name="Cha I."/>
            <person name="Kim H."/>
            <person name="Kang J."/>
            <person name="Joh K."/>
        </authorList>
    </citation>
    <scope>NUCLEOTIDE SEQUENCE [LARGE SCALE GENOMIC DNA]</scope>
    <source>
        <strain evidence="2 3">HMF3257</strain>
    </source>
</reference>
<gene>
    <name evidence="2" type="ORF">HMF3257_13850</name>
</gene>
<evidence type="ECO:0000313" key="2">
    <source>
        <dbReference type="EMBL" id="RAI75035.1"/>
    </source>
</evidence>
<sequence>MNRIVAYLLGPELIWLGMLALTGLIISLSQPLPATDHDKLLNLGWFLPALGVLLAFLPLFWAPGSQWWWLTRISIASLIGSYFVINFLCEAARYNDSRDSGIGSAFMVFIGLGWMVLFALVFLAALCFLAKWPFLTVFKWLLITIGGLTLFGLLISWVASFGTSKGA</sequence>
<dbReference type="OrthoDB" id="957910at2"/>
<name>A0A327NJS9_9BACT</name>